<organism evidence="3 4">
    <name type="scientific">Olpidium bornovanus</name>
    <dbReference type="NCBI Taxonomy" id="278681"/>
    <lineage>
        <taxon>Eukaryota</taxon>
        <taxon>Fungi</taxon>
        <taxon>Fungi incertae sedis</taxon>
        <taxon>Olpidiomycota</taxon>
        <taxon>Olpidiomycotina</taxon>
        <taxon>Olpidiomycetes</taxon>
        <taxon>Olpidiales</taxon>
        <taxon>Olpidiaceae</taxon>
        <taxon>Olpidium</taxon>
    </lineage>
</organism>
<feature type="coiled-coil region" evidence="1">
    <location>
        <begin position="209"/>
        <end position="261"/>
    </location>
</feature>
<keyword evidence="4" id="KW-1185">Reference proteome</keyword>
<keyword evidence="2" id="KW-0732">Signal</keyword>
<comment type="caution">
    <text evidence="3">The sequence shown here is derived from an EMBL/GenBank/DDBJ whole genome shotgun (WGS) entry which is preliminary data.</text>
</comment>
<gene>
    <name evidence="3" type="ORF">BJ554DRAFT_3082</name>
</gene>
<proteinExistence type="predicted"/>
<dbReference type="Proteomes" id="UP000673691">
    <property type="component" value="Unassembled WGS sequence"/>
</dbReference>
<protein>
    <submittedName>
        <fullName evidence="3">Uncharacterized protein</fullName>
    </submittedName>
</protein>
<evidence type="ECO:0000256" key="2">
    <source>
        <dbReference type="SAM" id="SignalP"/>
    </source>
</evidence>
<dbReference type="EMBL" id="JAEFCI010010767">
    <property type="protein sequence ID" value="KAG5457017.1"/>
    <property type="molecule type" value="Genomic_DNA"/>
</dbReference>
<dbReference type="AlphaFoldDB" id="A0A8H7ZPL5"/>
<name>A0A8H7ZPL5_9FUNG</name>
<evidence type="ECO:0000313" key="4">
    <source>
        <dbReference type="Proteomes" id="UP000673691"/>
    </source>
</evidence>
<feature type="chain" id="PRO_5034740931" evidence="2">
    <location>
        <begin position="25"/>
        <end position="395"/>
    </location>
</feature>
<keyword evidence="1" id="KW-0175">Coiled coil</keyword>
<feature type="coiled-coil region" evidence="1">
    <location>
        <begin position="350"/>
        <end position="384"/>
    </location>
</feature>
<accession>A0A8H7ZPL5</accession>
<reference evidence="3 4" key="1">
    <citation type="journal article" name="Sci. Rep.">
        <title>Genome-scale phylogenetic analyses confirm Olpidium as the closest living zoosporic fungus to the non-flagellated, terrestrial fungi.</title>
        <authorList>
            <person name="Chang Y."/>
            <person name="Rochon D."/>
            <person name="Sekimoto S."/>
            <person name="Wang Y."/>
            <person name="Chovatia M."/>
            <person name="Sandor L."/>
            <person name="Salamov A."/>
            <person name="Grigoriev I.V."/>
            <person name="Stajich J.E."/>
            <person name="Spatafora J.W."/>
        </authorList>
    </citation>
    <scope>NUCLEOTIDE SEQUENCE [LARGE SCALE GENOMIC DNA]</scope>
    <source>
        <strain evidence="3">S191</strain>
    </source>
</reference>
<feature type="signal peptide" evidence="2">
    <location>
        <begin position="1"/>
        <end position="24"/>
    </location>
</feature>
<evidence type="ECO:0000313" key="3">
    <source>
        <dbReference type="EMBL" id="KAG5457017.1"/>
    </source>
</evidence>
<sequence>MRIYRFSLLAALALSAAAFHPAEARCTDASHAGDAQCAATEFLPAAVPSHRMLMRRSLSAFAKVVAKPFSRAKVHPGPVAAPFGKNADKAALLASELKYMKLSTAEVQKAVLRQESKLLQAETSFIQANKHLKDLQLRNAPRAEILQAEAAKNAASAAVRAGEKELTALTTRLNSGLREITAKAKTRVVQFKSGAPQIDKAVTKEQAEKLAAQLDLKQLKGNLANAELTLKLNTPAAQKALREFTEQSTKADDAMRALEQANTKFLDLGPSASPAAVLDARRALDAARQLQVDEAGKLSALTKNLPNEVDRSVLTTIAKNERILLSSDPAKLGSLIPGPLDIAGSKVISKEVAEANVAQLKKAVEQAEKRLADATNAVLKKKQDPNVLETGLRSA</sequence>
<evidence type="ECO:0000256" key="1">
    <source>
        <dbReference type="SAM" id="Coils"/>
    </source>
</evidence>